<reference evidence="1 2" key="1">
    <citation type="journal article" date="2016" name="Mol. Biol. Evol.">
        <title>Comparative Genomics of Early-Diverging Mushroom-Forming Fungi Provides Insights into the Origins of Lignocellulose Decay Capabilities.</title>
        <authorList>
            <person name="Nagy L.G."/>
            <person name="Riley R."/>
            <person name="Tritt A."/>
            <person name="Adam C."/>
            <person name="Daum C."/>
            <person name="Floudas D."/>
            <person name="Sun H."/>
            <person name="Yadav J.S."/>
            <person name="Pangilinan J."/>
            <person name="Larsson K.H."/>
            <person name="Matsuura K."/>
            <person name="Barry K."/>
            <person name="Labutti K."/>
            <person name="Kuo R."/>
            <person name="Ohm R.A."/>
            <person name="Bhattacharya S.S."/>
            <person name="Shirouzu T."/>
            <person name="Yoshinaga Y."/>
            <person name="Martin F.M."/>
            <person name="Grigoriev I.V."/>
            <person name="Hibbett D.S."/>
        </authorList>
    </citation>
    <scope>NUCLEOTIDE SEQUENCE [LARGE SCALE GENOMIC DNA]</scope>
    <source>
        <strain evidence="1 2">CBS 109695</strain>
    </source>
</reference>
<name>A0A165ZNT7_9AGAM</name>
<organism evidence="1 2">
    <name type="scientific">Athelia psychrophila</name>
    <dbReference type="NCBI Taxonomy" id="1759441"/>
    <lineage>
        <taxon>Eukaryota</taxon>
        <taxon>Fungi</taxon>
        <taxon>Dikarya</taxon>
        <taxon>Basidiomycota</taxon>
        <taxon>Agaricomycotina</taxon>
        <taxon>Agaricomycetes</taxon>
        <taxon>Agaricomycetidae</taxon>
        <taxon>Atheliales</taxon>
        <taxon>Atheliaceae</taxon>
        <taxon>Athelia</taxon>
    </lineage>
</organism>
<gene>
    <name evidence="1" type="ORF">FIBSPDRAFT_200088</name>
</gene>
<keyword evidence="2" id="KW-1185">Reference proteome</keyword>
<dbReference type="Proteomes" id="UP000076532">
    <property type="component" value="Unassembled WGS sequence"/>
</dbReference>
<dbReference type="EMBL" id="KV417674">
    <property type="protein sequence ID" value="KZP10769.1"/>
    <property type="molecule type" value="Genomic_DNA"/>
</dbReference>
<protein>
    <submittedName>
        <fullName evidence="1">Uncharacterized protein</fullName>
    </submittedName>
</protein>
<dbReference type="AlphaFoldDB" id="A0A165ZNT7"/>
<proteinExistence type="predicted"/>
<evidence type="ECO:0000313" key="2">
    <source>
        <dbReference type="Proteomes" id="UP000076532"/>
    </source>
</evidence>
<evidence type="ECO:0000313" key="1">
    <source>
        <dbReference type="EMBL" id="KZP10769.1"/>
    </source>
</evidence>
<accession>A0A165ZNT7</accession>
<sequence length="67" mass="7658">MSLECVLQVGTGTCSLIRCAMWRAPNHRVRWSLFIPARISLTVSHDFMHESCSELIFHENGQAHMSK</sequence>